<evidence type="ECO:0000313" key="3">
    <source>
        <dbReference type="Proteomes" id="UP001054837"/>
    </source>
</evidence>
<dbReference type="AlphaFoldDB" id="A0AAV4R015"/>
<evidence type="ECO:0000256" key="1">
    <source>
        <dbReference type="SAM" id="MobiDB-lite"/>
    </source>
</evidence>
<gene>
    <name evidence="2" type="ORF">CDAR_239831</name>
</gene>
<evidence type="ECO:0000313" key="2">
    <source>
        <dbReference type="EMBL" id="GIY14384.1"/>
    </source>
</evidence>
<proteinExistence type="predicted"/>
<comment type="caution">
    <text evidence="2">The sequence shown here is derived from an EMBL/GenBank/DDBJ whole genome shotgun (WGS) entry which is preliminary data.</text>
</comment>
<organism evidence="2 3">
    <name type="scientific">Caerostris darwini</name>
    <dbReference type="NCBI Taxonomy" id="1538125"/>
    <lineage>
        <taxon>Eukaryota</taxon>
        <taxon>Metazoa</taxon>
        <taxon>Ecdysozoa</taxon>
        <taxon>Arthropoda</taxon>
        <taxon>Chelicerata</taxon>
        <taxon>Arachnida</taxon>
        <taxon>Araneae</taxon>
        <taxon>Araneomorphae</taxon>
        <taxon>Entelegynae</taxon>
        <taxon>Araneoidea</taxon>
        <taxon>Araneidae</taxon>
        <taxon>Caerostris</taxon>
    </lineage>
</organism>
<protein>
    <submittedName>
        <fullName evidence="2">Uncharacterized protein</fullName>
    </submittedName>
</protein>
<name>A0AAV4R015_9ARAC</name>
<dbReference type="Proteomes" id="UP001054837">
    <property type="component" value="Unassembled WGS sequence"/>
</dbReference>
<keyword evidence="3" id="KW-1185">Reference proteome</keyword>
<feature type="region of interest" description="Disordered" evidence="1">
    <location>
        <begin position="45"/>
        <end position="66"/>
    </location>
</feature>
<accession>A0AAV4R015</accession>
<dbReference type="EMBL" id="BPLQ01005361">
    <property type="protein sequence ID" value="GIY14384.1"/>
    <property type="molecule type" value="Genomic_DNA"/>
</dbReference>
<reference evidence="2 3" key="1">
    <citation type="submission" date="2021-06" db="EMBL/GenBank/DDBJ databases">
        <title>Caerostris darwini draft genome.</title>
        <authorList>
            <person name="Kono N."/>
            <person name="Arakawa K."/>
        </authorList>
    </citation>
    <scope>NUCLEOTIDE SEQUENCE [LARGE SCALE GENOMIC DNA]</scope>
</reference>
<sequence length="93" mass="10692">MTLRYSYGGESSNDSSATHLKKVRYQGTLRRAPLLFHFGKHPTSRVQEVGVRTRPPKKKADTQIPQRDRTRICKQIPADSHCLSFRPRFGEPL</sequence>